<dbReference type="InterPro" id="IPR044552">
    <property type="entry name" value="GLIP1-5/GLL25"/>
</dbReference>
<gene>
    <name evidence="2" type="ORF">A2U01_0007079</name>
</gene>
<name>A0A392MGL4_9FABA</name>
<accession>A0A392MGL4</accession>
<dbReference type="Proteomes" id="UP000265520">
    <property type="component" value="Unassembled WGS sequence"/>
</dbReference>
<dbReference type="PANTHER" id="PTHR45966">
    <property type="entry name" value="GDSL-LIKE LIPASE/ACYLHYDROLASE"/>
    <property type="match status" value="1"/>
</dbReference>
<evidence type="ECO:0000313" key="2">
    <source>
        <dbReference type="EMBL" id="MCH86225.1"/>
    </source>
</evidence>
<proteinExistence type="predicted"/>
<dbReference type="EMBL" id="LXQA010009964">
    <property type="protein sequence ID" value="MCH86225.1"/>
    <property type="molecule type" value="Genomic_DNA"/>
</dbReference>
<dbReference type="PANTHER" id="PTHR45966:SF13">
    <property type="entry name" value="GDSL ESTERASE_LIPASE"/>
    <property type="match status" value="1"/>
</dbReference>
<evidence type="ECO:0000313" key="3">
    <source>
        <dbReference type="Proteomes" id="UP000265520"/>
    </source>
</evidence>
<dbReference type="GO" id="GO:0016298">
    <property type="term" value="F:lipase activity"/>
    <property type="evidence" value="ECO:0007669"/>
    <property type="project" value="TreeGrafter"/>
</dbReference>
<dbReference type="InterPro" id="IPR036514">
    <property type="entry name" value="SGNH_hydro_sf"/>
</dbReference>
<reference evidence="2 3" key="1">
    <citation type="journal article" date="2018" name="Front. Plant Sci.">
        <title>Red Clover (Trifolium pratense) and Zigzag Clover (T. medium) - A Picture of Genomic Similarities and Differences.</title>
        <authorList>
            <person name="Dluhosova J."/>
            <person name="Istvanek J."/>
            <person name="Nedelnik J."/>
            <person name="Repkova J."/>
        </authorList>
    </citation>
    <scope>NUCLEOTIDE SEQUENCE [LARGE SCALE GENOMIC DNA]</scope>
    <source>
        <strain evidence="3">cv. 10/8</strain>
        <tissue evidence="2">Leaf</tissue>
    </source>
</reference>
<dbReference type="AlphaFoldDB" id="A0A392MGL4"/>
<keyword evidence="1" id="KW-0732">Signal</keyword>
<comment type="caution">
    <text evidence="2">The sequence shown here is derived from an EMBL/GenBank/DDBJ whole genome shotgun (WGS) entry which is preliminary data.</text>
</comment>
<sequence>MQEKYNPEQYVGIVIGNLTQAIQILYEKGARKFGFLSLSPLGCLPALRAANPDEANKGSCFGAASSLALAHNNALSNILTSLNQVFKGFMYSNSNFYDWLQDKINNPTNY</sequence>
<evidence type="ECO:0000256" key="1">
    <source>
        <dbReference type="ARBA" id="ARBA00022729"/>
    </source>
</evidence>
<protein>
    <submittedName>
        <fullName evidence="2">GDSL esterase/lipase 5-like</fullName>
    </submittedName>
</protein>
<keyword evidence="3" id="KW-1185">Reference proteome</keyword>
<organism evidence="2 3">
    <name type="scientific">Trifolium medium</name>
    <dbReference type="NCBI Taxonomy" id="97028"/>
    <lineage>
        <taxon>Eukaryota</taxon>
        <taxon>Viridiplantae</taxon>
        <taxon>Streptophyta</taxon>
        <taxon>Embryophyta</taxon>
        <taxon>Tracheophyta</taxon>
        <taxon>Spermatophyta</taxon>
        <taxon>Magnoliopsida</taxon>
        <taxon>eudicotyledons</taxon>
        <taxon>Gunneridae</taxon>
        <taxon>Pentapetalae</taxon>
        <taxon>rosids</taxon>
        <taxon>fabids</taxon>
        <taxon>Fabales</taxon>
        <taxon>Fabaceae</taxon>
        <taxon>Papilionoideae</taxon>
        <taxon>50 kb inversion clade</taxon>
        <taxon>NPAAA clade</taxon>
        <taxon>Hologalegina</taxon>
        <taxon>IRL clade</taxon>
        <taxon>Trifolieae</taxon>
        <taxon>Trifolium</taxon>
    </lineage>
</organism>
<feature type="non-terminal residue" evidence="2">
    <location>
        <position position="110"/>
    </location>
</feature>
<dbReference type="Gene3D" id="3.40.50.1110">
    <property type="entry name" value="SGNH hydrolase"/>
    <property type="match status" value="1"/>
</dbReference>